<protein>
    <recommendedName>
        <fullName evidence="5">Translation initiation factor IF-2</fullName>
    </recommendedName>
</protein>
<feature type="compositionally biased region" description="Basic and acidic residues" evidence="1">
    <location>
        <begin position="90"/>
        <end position="114"/>
    </location>
</feature>
<comment type="caution">
    <text evidence="3">The sequence shown here is derived from an EMBL/GenBank/DDBJ whole genome shotgun (WGS) entry which is preliminary data.</text>
</comment>
<organism evidence="3 4">
    <name type="scientific">Streptomyces thermocarboxydovorans</name>
    <dbReference type="NCBI Taxonomy" id="59298"/>
    <lineage>
        <taxon>Bacteria</taxon>
        <taxon>Bacillati</taxon>
        <taxon>Actinomycetota</taxon>
        <taxon>Actinomycetes</taxon>
        <taxon>Kitasatosporales</taxon>
        <taxon>Streptomycetaceae</taxon>
        <taxon>Streptomyces</taxon>
    </lineage>
</organism>
<evidence type="ECO:0008006" key="5">
    <source>
        <dbReference type="Google" id="ProtNLM"/>
    </source>
</evidence>
<feature type="compositionally biased region" description="Low complexity" evidence="1">
    <location>
        <begin position="228"/>
        <end position="251"/>
    </location>
</feature>
<keyword evidence="4" id="KW-1185">Reference proteome</keyword>
<keyword evidence="2" id="KW-0472">Membrane</keyword>
<feature type="compositionally biased region" description="Low complexity" evidence="1">
    <location>
        <begin position="375"/>
        <end position="389"/>
    </location>
</feature>
<feature type="compositionally biased region" description="Low complexity" evidence="1">
    <location>
        <begin position="115"/>
        <end position="129"/>
    </location>
</feature>
<proteinExistence type="predicted"/>
<feature type="compositionally biased region" description="Low complexity" evidence="1">
    <location>
        <begin position="414"/>
        <end position="425"/>
    </location>
</feature>
<evidence type="ECO:0000313" key="4">
    <source>
        <dbReference type="Proteomes" id="UP001500724"/>
    </source>
</evidence>
<gene>
    <name evidence="3" type="ORF">GCM10009535_23630</name>
</gene>
<feature type="compositionally biased region" description="Basic and acidic residues" evidence="1">
    <location>
        <begin position="172"/>
        <end position="186"/>
    </location>
</feature>
<feature type="region of interest" description="Disordered" evidence="1">
    <location>
        <begin position="1"/>
        <end position="279"/>
    </location>
</feature>
<sequence>MLKSYAHPYMSRGGKCVRVEKWREDAQPEGPEAAEATEELPKSSRHRDREPATVQRDTGAAEPEDARPGTAPPADATQVLRTPSGLTGKRPGDRDITVKEPRTLRESGIRKEPGAKAVQGAGAAAGAAADRSSGPRSPWDAVTARALKERAALQASTSRKAPVTAGAPADAVPEKPAAKGGRRDDEPAGADDATAMLPRATSAPDDQDRTTALLIKPRTSPEDGEATRALGAPAARRSPGAPAAPTAPLDLPVRDPWEEGADDGAAEGAQHDPHEVTVQLDAVQFVNGELRRITGPGQEGSDGPVFVDESGRRSRRFRRIGLAVGLACAGYAVVIGATLLSGNSDAPWLPVEGQEKEQPAGKVETTPEPGETDASPGSGSSLDPGSVPSAGASGLPSPGTSVLAPGTTVSEGQAGAATGGDADTTPSKKPTQKAPAGGGAVSTPPAETPVEPPADPTPTDEPADEATPPATGGGDGTGTDNVVGAPAADPVAADGTAAEPDSASPAAQSPEHIL</sequence>
<feature type="transmembrane region" description="Helical" evidence="2">
    <location>
        <begin position="320"/>
        <end position="340"/>
    </location>
</feature>
<keyword evidence="2" id="KW-1133">Transmembrane helix</keyword>
<dbReference type="EMBL" id="BAAAGU010000020">
    <property type="protein sequence ID" value="GAA0645405.1"/>
    <property type="molecule type" value="Genomic_DNA"/>
</dbReference>
<keyword evidence="2" id="KW-0812">Transmembrane</keyword>
<feature type="compositionally biased region" description="Basic and acidic residues" evidence="1">
    <location>
        <begin position="17"/>
        <end position="26"/>
    </location>
</feature>
<evidence type="ECO:0000256" key="1">
    <source>
        <dbReference type="SAM" id="MobiDB-lite"/>
    </source>
</evidence>
<feature type="compositionally biased region" description="Pro residues" evidence="1">
    <location>
        <begin position="446"/>
        <end position="456"/>
    </location>
</feature>
<dbReference type="Proteomes" id="UP001500724">
    <property type="component" value="Unassembled WGS sequence"/>
</dbReference>
<name>A0ABP3SMY3_9ACTN</name>
<accession>A0ABP3SMY3</accession>
<reference evidence="4" key="1">
    <citation type="journal article" date="2019" name="Int. J. Syst. Evol. Microbiol.">
        <title>The Global Catalogue of Microorganisms (GCM) 10K type strain sequencing project: providing services to taxonomists for standard genome sequencing and annotation.</title>
        <authorList>
            <consortium name="The Broad Institute Genomics Platform"/>
            <consortium name="The Broad Institute Genome Sequencing Center for Infectious Disease"/>
            <person name="Wu L."/>
            <person name="Ma J."/>
        </authorList>
    </citation>
    <scope>NUCLEOTIDE SEQUENCE [LARGE SCALE GENOMIC DNA]</scope>
    <source>
        <strain evidence="4">JCM 10367</strain>
    </source>
</reference>
<feature type="compositionally biased region" description="Basic and acidic residues" evidence="1">
    <location>
        <begin position="39"/>
        <end position="51"/>
    </location>
</feature>
<feature type="compositionally biased region" description="Low complexity" evidence="1">
    <location>
        <begin position="478"/>
        <end position="498"/>
    </location>
</feature>
<evidence type="ECO:0000256" key="2">
    <source>
        <dbReference type="SAM" id="Phobius"/>
    </source>
</evidence>
<feature type="region of interest" description="Disordered" evidence="1">
    <location>
        <begin position="348"/>
        <end position="514"/>
    </location>
</feature>
<evidence type="ECO:0000313" key="3">
    <source>
        <dbReference type="EMBL" id="GAA0645405.1"/>
    </source>
</evidence>